<dbReference type="PANTHER" id="PTHR43707">
    <property type="entry name" value="HISTIDYL-TRNA SYNTHETASE"/>
    <property type="match status" value="1"/>
</dbReference>
<name>A0A955RMJ6_9BACT</name>
<dbReference type="GO" id="GO:0016757">
    <property type="term" value="F:glycosyltransferase activity"/>
    <property type="evidence" value="ECO:0007669"/>
    <property type="project" value="UniProtKB-KW"/>
</dbReference>
<accession>A0A955RMJ6</accession>
<comment type="similarity">
    <text evidence="1">Belongs to the class-II aminoacyl-tRNA synthetase family.</text>
</comment>
<reference evidence="9" key="2">
    <citation type="journal article" date="2021" name="Microbiome">
        <title>Successional dynamics and alternative stable states in a saline activated sludge microbial community over 9 years.</title>
        <authorList>
            <person name="Wang Y."/>
            <person name="Ye J."/>
            <person name="Ju F."/>
            <person name="Liu L."/>
            <person name="Boyd J.A."/>
            <person name="Deng Y."/>
            <person name="Parks D.H."/>
            <person name="Jiang X."/>
            <person name="Yin X."/>
            <person name="Woodcroft B.J."/>
            <person name="Tyson G.W."/>
            <person name="Hugenholtz P."/>
            <person name="Polz M.F."/>
            <person name="Zhang T."/>
        </authorList>
    </citation>
    <scope>NUCLEOTIDE SEQUENCE</scope>
    <source>
        <strain evidence="9">HKST-UBA09</strain>
    </source>
</reference>
<dbReference type="PANTHER" id="PTHR43707:SF1">
    <property type="entry name" value="HISTIDINE--TRNA LIGASE, MITOCHONDRIAL-RELATED"/>
    <property type="match status" value="1"/>
</dbReference>
<dbReference type="InterPro" id="IPR036621">
    <property type="entry name" value="Anticodon-bd_dom_sf"/>
</dbReference>
<feature type="domain" description="Anticodon-binding" evidence="7">
    <location>
        <begin position="184"/>
        <end position="254"/>
    </location>
</feature>
<evidence type="ECO:0000256" key="6">
    <source>
        <dbReference type="ARBA" id="ARBA00047639"/>
    </source>
</evidence>
<sequence length="256" mass="29060">FEILVNSKDTLLNRDEIKNQTPEVQTEAVRLIDKIMKLDRAEWVKQFINKVGSTEADVNKLYEDLTSEYPEANQGEEIMQLLKKLEELGLGEYVKFSPKLARGFDYYDGIVFEVFDKNPENNRAMFGGGRYNGLGSLFGGQSFPAVGCAPGDETTRLFLESWNLLPEFSNQQSEIRYYVPILDETLEIEVQSIAKKLREEGKNVAVGLEVQKMGKALDYANKKNIGNVVLFGEMEKEKGEYIIKNMQNGEQSSVMI</sequence>
<organism evidence="9 10">
    <name type="scientific">Candidatus Dojkabacteria bacterium</name>
    <dbReference type="NCBI Taxonomy" id="2099670"/>
    <lineage>
        <taxon>Bacteria</taxon>
        <taxon>Candidatus Dojkabacteria</taxon>
    </lineage>
</organism>
<dbReference type="GO" id="GO:0005737">
    <property type="term" value="C:cytoplasm"/>
    <property type="evidence" value="ECO:0007669"/>
    <property type="project" value="InterPro"/>
</dbReference>
<evidence type="ECO:0000256" key="5">
    <source>
        <dbReference type="ARBA" id="ARBA00030619"/>
    </source>
</evidence>
<dbReference type="InterPro" id="IPR004154">
    <property type="entry name" value="Anticodon-bd"/>
</dbReference>
<dbReference type="SUPFAM" id="SSF52954">
    <property type="entry name" value="Class II aaRS ABD-related"/>
    <property type="match status" value="1"/>
</dbReference>
<evidence type="ECO:0000256" key="2">
    <source>
        <dbReference type="ARBA" id="ARBA00012815"/>
    </source>
</evidence>
<evidence type="ECO:0000256" key="1">
    <source>
        <dbReference type="ARBA" id="ARBA00008226"/>
    </source>
</evidence>
<dbReference type="SUPFAM" id="SSF55681">
    <property type="entry name" value="Class II aaRS and biotin synthetases"/>
    <property type="match status" value="1"/>
</dbReference>
<dbReference type="InterPro" id="IPR045864">
    <property type="entry name" value="aa-tRNA-synth_II/BPL/LPL"/>
</dbReference>
<keyword evidence="4" id="KW-0436">Ligase</keyword>
<dbReference type="Gene3D" id="3.40.50.800">
    <property type="entry name" value="Anticodon-binding domain"/>
    <property type="match status" value="1"/>
</dbReference>
<evidence type="ECO:0000256" key="4">
    <source>
        <dbReference type="ARBA" id="ARBA00023146"/>
    </source>
</evidence>
<proteinExistence type="inferred from homology"/>
<dbReference type="InterPro" id="IPR004516">
    <property type="entry name" value="HisRS/HisZ"/>
</dbReference>
<feature type="non-terminal residue" evidence="9">
    <location>
        <position position="1"/>
    </location>
</feature>
<keyword evidence="9" id="KW-0808">Transferase</keyword>
<dbReference type="Gene3D" id="3.30.930.10">
    <property type="entry name" value="Bira Bifunctional Protein, Domain 2"/>
    <property type="match status" value="1"/>
</dbReference>
<dbReference type="EC" id="6.1.1.21" evidence="2"/>
<dbReference type="GO" id="GO:0006427">
    <property type="term" value="P:histidyl-tRNA aminoacylation"/>
    <property type="evidence" value="ECO:0007669"/>
    <property type="project" value="TreeGrafter"/>
</dbReference>
<evidence type="ECO:0000259" key="7">
    <source>
        <dbReference type="Pfam" id="PF03129"/>
    </source>
</evidence>
<dbReference type="InterPro" id="IPR041715">
    <property type="entry name" value="HisRS-like_core"/>
</dbReference>
<dbReference type="Pfam" id="PF13393">
    <property type="entry name" value="tRNA-synt_His"/>
    <property type="match status" value="1"/>
</dbReference>
<comment type="catalytic activity">
    <reaction evidence="6">
        <text>tRNA(His) + L-histidine + ATP = L-histidyl-tRNA(His) + AMP + diphosphate + H(+)</text>
        <dbReference type="Rhea" id="RHEA:17313"/>
        <dbReference type="Rhea" id="RHEA-COMP:9665"/>
        <dbReference type="Rhea" id="RHEA-COMP:9689"/>
        <dbReference type="ChEBI" id="CHEBI:15378"/>
        <dbReference type="ChEBI" id="CHEBI:30616"/>
        <dbReference type="ChEBI" id="CHEBI:33019"/>
        <dbReference type="ChEBI" id="CHEBI:57595"/>
        <dbReference type="ChEBI" id="CHEBI:78442"/>
        <dbReference type="ChEBI" id="CHEBI:78527"/>
        <dbReference type="ChEBI" id="CHEBI:456215"/>
        <dbReference type="EC" id="6.1.1.21"/>
    </reaction>
</comment>
<keyword evidence="9" id="KW-0328">Glycosyltransferase</keyword>
<dbReference type="EMBL" id="JAGQLF010000111">
    <property type="protein sequence ID" value="MCA9387388.1"/>
    <property type="molecule type" value="Genomic_DNA"/>
</dbReference>
<dbReference type="GO" id="GO:0000166">
    <property type="term" value="F:nucleotide binding"/>
    <property type="evidence" value="ECO:0007669"/>
    <property type="project" value="UniProtKB-KW"/>
</dbReference>
<comment type="caution">
    <text evidence="9">The sequence shown here is derived from an EMBL/GenBank/DDBJ whole genome shotgun (WGS) entry which is preliminary data.</text>
</comment>
<keyword evidence="3" id="KW-0547">Nucleotide-binding</keyword>
<reference evidence="9" key="1">
    <citation type="submission" date="2020-04" db="EMBL/GenBank/DDBJ databases">
        <authorList>
            <person name="Zhang T."/>
        </authorList>
    </citation>
    <scope>NUCLEOTIDE SEQUENCE</scope>
    <source>
        <strain evidence="9">HKST-UBA09</strain>
    </source>
</reference>
<dbReference type="AlphaFoldDB" id="A0A955RMJ6"/>
<dbReference type="Proteomes" id="UP000714915">
    <property type="component" value="Unassembled WGS sequence"/>
</dbReference>
<evidence type="ECO:0000313" key="10">
    <source>
        <dbReference type="Proteomes" id="UP000714915"/>
    </source>
</evidence>
<dbReference type="Pfam" id="PF03129">
    <property type="entry name" value="HGTP_anticodon"/>
    <property type="match status" value="1"/>
</dbReference>
<gene>
    <name evidence="9" type="ORF">KC669_05135</name>
</gene>
<feature type="domain" description="Class II Histidinyl-tRNA synthetase (HisRS)-like catalytic core" evidence="8">
    <location>
        <begin position="29"/>
        <end position="149"/>
    </location>
</feature>
<evidence type="ECO:0000256" key="3">
    <source>
        <dbReference type="ARBA" id="ARBA00022741"/>
    </source>
</evidence>
<keyword evidence="4" id="KW-0030">Aminoacyl-tRNA synthetase</keyword>
<protein>
    <recommendedName>
        <fullName evidence="2">histidine--tRNA ligase</fullName>
        <ecNumber evidence="2">6.1.1.21</ecNumber>
    </recommendedName>
    <alternativeName>
        <fullName evidence="5">Histidyl-tRNA synthetase</fullName>
    </alternativeName>
</protein>
<dbReference type="GO" id="GO:0004821">
    <property type="term" value="F:histidine-tRNA ligase activity"/>
    <property type="evidence" value="ECO:0007669"/>
    <property type="project" value="UniProtKB-EC"/>
</dbReference>
<evidence type="ECO:0000313" key="9">
    <source>
        <dbReference type="EMBL" id="MCA9387388.1"/>
    </source>
</evidence>
<evidence type="ECO:0000259" key="8">
    <source>
        <dbReference type="Pfam" id="PF13393"/>
    </source>
</evidence>